<organism evidence="2 3">
    <name type="scientific">Oopsacas minuta</name>
    <dbReference type="NCBI Taxonomy" id="111878"/>
    <lineage>
        <taxon>Eukaryota</taxon>
        <taxon>Metazoa</taxon>
        <taxon>Porifera</taxon>
        <taxon>Hexactinellida</taxon>
        <taxon>Hexasterophora</taxon>
        <taxon>Lyssacinosida</taxon>
        <taxon>Leucopsacidae</taxon>
        <taxon>Oopsacas</taxon>
    </lineage>
</organism>
<evidence type="ECO:0000313" key="3">
    <source>
        <dbReference type="Proteomes" id="UP001165289"/>
    </source>
</evidence>
<feature type="repeat" description="WD" evidence="1">
    <location>
        <begin position="193"/>
        <end position="228"/>
    </location>
</feature>
<gene>
    <name evidence="2" type="ORF">LOD99_3708</name>
</gene>
<evidence type="ECO:0000256" key="1">
    <source>
        <dbReference type="PROSITE-ProRule" id="PRU00221"/>
    </source>
</evidence>
<dbReference type="Gene3D" id="2.130.10.10">
    <property type="entry name" value="YVTN repeat-like/Quinoprotein amine dehydrogenase"/>
    <property type="match status" value="1"/>
</dbReference>
<dbReference type="PROSITE" id="PS50294">
    <property type="entry name" value="WD_REPEATS_REGION"/>
    <property type="match status" value="1"/>
</dbReference>
<keyword evidence="3" id="KW-1185">Reference proteome</keyword>
<protein>
    <submittedName>
        <fullName evidence="2">DNA excision repair protein ERCC-8 isoform X1</fullName>
    </submittedName>
</protein>
<dbReference type="PANTHER" id="PTHR46202:SF1">
    <property type="entry name" value="DNA EXCISION REPAIR PROTEIN ERCC-8"/>
    <property type="match status" value="1"/>
</dbReference>
<dbReference type="GO" id="GO:0043161">
    <property type="term" value="P:proteasome-mediated ubiquitin-dependent protein catabolic process"/>
    <property type="evidence" value="ECO:0007669"/>
    <property type="project" value="TreeGrafter"/>
</dbReference>
<dbReference type="GO" id="GO:0000209">
    <property type="term" value="P:protein polyubiquitination"/>
    <property type="evidence" value="ECO:0007669"/>
    <property type="project" value="TreeGrafter"/>
</dbReference>
<name>A0AAV7JWG0_9METZ</name>
<feature type="repeat" description="WD" evidence="1">
    <location>
        <begin position="103"/>
        <end position="145"/>
    </location>
</feature>
<dbReference type="InterPro" id="IPR015943">
    <property type="entry name" value="WD40/YVTN_repeat-like_dom_sf"/>
</dbReference>
<accession>A0AAV7JWG0</accession>
<dbReference type="AlphaFoldDB" id="A0AAV7JWG0"/>
<reference evidence="2 3" key="1">
    <citation type="journal article" date="2023" name="BMC Biol.">
        <title>The compact genome of the sponge Oopsacas minuta (Hexactinellida) is lacking key metazoan core genes.</title>
        <authorList>
            <person name="Santini S."/>
            <person name="Schenkelaars Q."/>
            <person name="Jourda C."/>
            <person name="Duchesne M."/>
            <person name="Belahbib H."/>
            <person name="Rocher C."/>
            <person name="Selva M."/>
            <person name="Riesgo A."/>
            <person name="Vervoort M."/>
            <person name="Leys S.P."/>
            <person name="Kodjabachian L."/>
            <person name="Le Bivic A."/>
            <person name="Borchiellini C."/>
            <person name="Claverie J.M."/>
            <person name="Renard E."/>
        </authorList>
    </citation>
    <scope>NUCLEOTIDE SEQUENCE [LARGE SCALE GENOMIC DNA]</scope>
    <source>
        <strain evidence="2">SPO-2</strain>
    </source>
</reference>
<evidence type="ECO:0000313" key="2">
    <source>
        <dbReference type="EMBL" id="KAI6653182.1"/>
    </source>
</evidence>
<dbReference type="Pfam" id="PF00400">
    <property type="entry name" value="WD40"/>
    <property type="match status" value="3"/>
</dbReference>
<proteinExistence type="predicted"/>
<dbReference type="GO" id="GO:0031464">
    <property type="term" value="C:Cul4A-RING E3 ubiquitin ligase complex"/>
    <property type="evidence" value="ECO:0007669"/>
    <property type="project" value="TreeGrafter"/>
</dbReference>
<dbReference type="GO" id="GO:0000109">
    <property type="term" value="C:nucleotide-excision repair complex"/>
    <property type="evidence" value="ECO:0007669"/>
    <property type="project" value="TreeGrafter"/>
</dbReference>
<dbReference type="InterPro" id="IPR036322">
    <property type="entry name" value="WD40_repeat_dom_sf"/>
</dbReference>
<dbReference type="InterPro" id="IPR042238">
    <property type="entry name" value="Rad28/ERCC8/Ckn1/ATCSA-1"/>
</dbReference>
<dbReference type="PANTHER" id="PTHR46202">
    <property type="entry name" value="DNA EXCISION REPAIR PROTEIN ERCC-8"/>
    <property type="match status" value="1"/>
</dbReference>
<dbReference type="SUPFAM" id="SSF50978">
    <property type="entry name" value="WD40 repeat-like"/>
    <property type="match status" value="1"/>
</dbReference>
<dbReference type="SMART" id="SM00320">
    <property type="entry name" value="WD40"/>
    <property type="match status" value="5"/>
</dbReference>
<dbReference type="EMBL" id="JAKMXF010000288">
    <property type="protein sequence ID" value="KAI6653182.1"/>
    <property type="molecule type" value="Genomic_DNA"/>
</dbReference>
<keyword evidence="1" id="KW-0853">WD repeat</keyword>
<dbReference type="GO" id="GO:0006283">
    <property type="term" value="P:transcription-coupled nucleotide-excision repair"/>
    <property type="evidence" value="ECO:0007669"/>
    <property type="project" value="InterPro"/>
</dbReference>
<dbReference type="PROSITE" id="PS50082">
    <property type="entry name" value="WD_REPEATS_2"/>
    <property type="match status" value="3"/>
</dbReference>
<dbReference type="Proteomes" id="UP001165289">
    <property type="component" value="Unassembled WGS sequence"/>
</dbReference>
<sequence length="402" mass="45187">MKKKSFVNHLYERVCGRSHSTLIGLKTYKRWQNLAIDSSCDLERVNSSALNCIDTECISGRYLLSGYNEGLITIHDLAEILYRKGGKLKTARLIANSPGLHVERSHTKSVTGVHWYPHDTGMFTSSSMDAYLFVWDTQQMRVAEKLSFSPSRHKRTSYILSHSISHSCMVAMGGSPPEISIWSIKTGTVTHVLKAHQHRVNAVEWSPVCSELLVSTGDGGKVFLWDIRQPKEYVWEFDYLNRTDSPFVKDRRAHACLAVPMLKFLACGSRFITCGVDGEISVWNALKGVKEQQVFALAKSSSDFCKQLTLTPYMNNTQIIYVPSSASIAGFDVNTGQKITSLQGHYNRVNVCQAHYNEELLYSGGIDGEMLFWKPREDIVVSAKRIPIADNVDDWSDSDIDS</sequence>
<feature type="repeat" description="WD" evidence="1">
    <location>
        <begin position="342"/>
        <end position="374"/>
    </location>
</feature>
<dbReference type="InterPro" id="IPR001680">
    <property type="entry name" value="WD40_rpt"/>
</dbReference>
<comment type="caution">
    <text evidence="2">The sequence shown here is derived from an EMBL/GenBank/DDBJ whole genome shotgun (WGS) entry which is preliminary data.</text>
</comment>